<evidence type="ECO:0000256" key="8">
    <source>
        <dbReference type="SAM" id="MobiDB-lite"/>
    </source>
</evidence>
<dbReference type="InterPro" id="IPR036236">
    <property type="entry name" value="Znf_C2H2_sf"/>
</dbReference>
<dbReference type="GO" id="GO:0000981">
    <property type="term" value="F:DNA-binding transcription factor activity, RNA polymerase II-specific"/>
    <property type="evidence" value="ECO:0007669"/>
    <property type="project" value="TreeGrafter"/>
</dbReference>
<evidence type="ECO:0000259" key="9">
    <source>
        <dbReference type="PROSITE" id="PS50157"/>
    </source>
</evidence>
<keyword evidence="11" id="KW-1185">Reference proteome</keyword>
<gene>
    <name evidence="10" type="ORF">MONAX_5E040265</name>
</gene>
<dbReference type="PANTHER" id="PTHR23226">
    <property type="entry name" value="ZINC FINGER AND SCAN DOMAIN-CONTAINING"/>
    <property type="match status" value="1"/>
</dbReference>
<feature type="compositionally biased region" description="Basic and acidic residues" evidence="8">
    <location>
        <begin position="205"/>
        <end position="217"/>
    </location>
</feature>
<feature type="compositionally biased region" description="Basic residues" evidence="8">
    <location>
        <begin position="195"/>
        <end position="204"/>
    </location>
</feature>
<evidence type="ECO:0000256" key="2">
    <source>
        <dbReference type="ARBA" id="ARBA00022723"/>
    </source>
</evidence>
<dbReference type="SUPFAM" id="SSF57667">
    <property type="entry name" value="beta-beta-alpha zinc fingers"/>
    <property type="match status" value="3"/>
</dbReference>
<evidence type="ECO:0000256" key="1">
    <source>
        <dbReference type="ARBA" id="ARBA00004123"/>
    </source>
</evidence>
<dbReference type="Proteomes" id="UP000335636">
    <property type="component" value="Unassembled WGS sequence"/>
</dbReference>
<organism evidence="10 11">
    <name type="scientific">Marmota monax</name>
    <name type="common">Woodchuck</name>
    <dbReference type="NCBI Taxonomy" id="9995"/>
    <lineage>
        <taxon>Eukaryota</taxon>
        <taxon>Metazoa</taxon>
        <taxon>Chordata</taxon>
        <taxon>Craniata</taxon>
        <taxon>Vertebrata</taxon>
        <taxon>Euteleostomi</taxon>
        <taxon>Mammalia</taxon>
        <taxon>Eutheria</taxon>
        <taxon>Euarchontoglires</taxon>
        <taxon>Glires</taxon>
        <taxon>Rodentia</taxon>
        <taxon>Sciuromorpha</taxon>
        <taxon>Sciuridae</taxon>
        <taxon>Xerinae</taxon>
        <taxon>Marmotini</taxon>
        <taxon>Marmota</taxon>
    </lineage>
</organism>
<dbReference type="AlphaFoldDB" id="A0A5E4BUX0"/>
<reference evidence="10" key="1">
    <citation type="submission" date="2019-04" db="EMBL/GenBank/DDBJ databases">
        <authorList>
            <person name="Alioto T."/>
            <person name="Alioto T."/>
        </authorList>
    </citation>
    <scope>NUCLEOTIDE SEQUENCE [LARGE SCALE GENOMIC DNA]</scope>
</reference>
<dbReference type="FunFam" id="3.30.160.60:FF:000016">
    <property type="entry name" value="zinc finger protein 37 homolog"/>
    <property type="match status" value="1"/>
</dbReference>
<accession>A0A5E4BUX0</accession>
<dbReference type="InterPro" id="IPR013087">
    <property type="entry name" value="Znf_C2H2_type"/>
</dbReference>
<feature type="compositionally biased region" description="Basic and acidic residues" evidence="8">
    <location>
        <begin position="149"/>
        <end position="166"/>
    </location>
</feature>
<comment type="caution">
    <text evidence="10">The sequence shown here is derived from an EMBL/GenBank/DDBJ whole genome shotgun (WGS) entry which is preliminary data.</text>
</comment>
<evidence type="ECO:0000256" key="4">
    <source>
        <dbReference type="ARBA" id="ARBA00022771"/>
    </source>
</evidence>
<dbReference type="Pfam" id="PF00096">
    <property type="entry name" value="zf-C2H2"/>
    <property type="match status" value="4"/>
</dbReference>
<dbReference type="PROSITE" id="PS00028">
    <property type="entry name" value="ZINC_FINGER_C2H2_1"/>
    <property type="match status" value="4"/>
</dbReference>
<dbReference type="PANTHER" id="PTHR23226:SF152">
    <property type="entry name" value="ZINC FINGER PROTEIN 691"/>
    <property type="match status" value="1"/>
</dbReference>
<keyword evidence="2" id="KW-0479">Metal-binding</keyword>
<keyword evidence="3" id="KW-0677">Repeat</keyword>
<evidence type="ECO:0000313" key="10">
    <source>
        <dbReference type="EMBL" id="VTJ73428.1"/>
    </source>
</evidence>
<dbReference type="EMBL" id="CABDUW010000681">
    <property type="protein sequence ID" value="VTJ73428.1"/>
    <property type="molecule type" value="Genomic_DNA"/>
</dbReference>
<evidence type="ECO:0000256" key="3">
    <source>
        <dbReference type="ARBA" id="ARBA00022737"/>
    </source>
</evidence>
<sequence>MEDEPETQGAHLRGRVEDSLSGGGEAPLSPGPRPGQCARGAPDPRPCGRPGCAAAFVRLSCPGRPAGWPCGQWPCGRRGCGPACTCPWLLGSHGEKASGEEPRAGTFPPLSSLTGQLAARTGGGSDAGQAWATAPPGVCSPSGLATGDHAAEGPGRSEVRGKDSVRASRRPAGTVPGGKPYACEQCGRGFQHSRSLTRHRKTHHGAQDTREGQRAEGQRGAGPAGARREFACSECGKVLAYPSAFQNHLRTHSGAKPYACGQCRRPFKYPQSLQRHQMTHARKEPYECARCGKTFSLPETLRAHGAMHAAEGQPSAPPGP</sequence>
<evidence type="ECO:0000313" key="11">
    <source>
        <dbReference type="Proteomes" id="UP000335636"/>
    </source>
</evidence>
<evidence type="ECO:0000256" key="6">
    <source>
        <dbReference type="ARBA" id="ARBA00023015"/>
    </source>
</evidence>
<feature type="domain" description="C2H2-type" evidence="9">
    <location>
        <begin position="286"/>
        <end position="313"/>
    </location>
</feature>
<dbReference type="PROSITE" id="PS50157">
    <property type="entry name" value="ZINC_FINGER_C2H2_2"/>
    <property type="match status" value="4"/>
</dbReference>
<keyword evidence="6" id="KW-0805">Transcription regulation</keyword>
<dbReference type="FunFam" id="3.30.160.60:FF:001049">
    <property type="entry name" value="zinc finger protein 319"/>
    <property type="match status" value="1"/>
</dbReference>
<name>A0A5E4BUX0_MARMO</name>
<protein>
    <recommendedName>
        <fullName evidence="9">C2H2-type domain-containing protein</fullName>
    </recommendedName>
</protein>
<comment type="subcellular location">
    <subcellularLocation>
        <location evidence="1">Nucleus</location>
    </subcellularLocation>
</comment>
<dbReference type="GO" id="GO:0005634">
    <property type="term" value="C:nucleus"/>
    <property type="evidence" value="ECO:0007669"/>
    <property type="project" value="UniProtKB-SubCell"/>
</dbReference>
<keyword evidence="6" id="KW-0804">Transcription</keyword>
<feature type="region of interest" description="Disordered" evidence="8">
    <location>
        <begin position="1"/>
        <end position="45"/>
    </location>
</feature>
<dbReference type="GO" id="GO:0008270">
    <property type="term" value="F:zinc ion binding"/>
    <property type="evidence" value="ECO:0007669"/>
    <property type="project" value="UniProtKB-KW"/>
</dbReference>
<evidence type="ECO:0000256" key="5">
    <source>
        <dbReference type="ARBA" id="ARBA00022833"/>
    </source>
</evidence>
<feature type="region of interest" description="Disordered" evidence="8">
    <location>
        <begin position="118"/>
        <end position="225"/>
    </location>
</feature>
<feature type="domain" description="C2H2-type" evidence="9">
    <location>
        <begin position="181"/>
        <end position="208"/>
    </location>
</feature>
<dbReference type="Gene3D" id="3.30.160.60">
    <property type="entry name" value="Classic Zinc Finger"/>
    <property type="match status" value="4"/>
</dbReference>
<dbReference type="GO" id="GO:0000978">
    <property type="term" value="F:RNA polymerase II cis-regulatory region sequence-specific DNA binding"/>
    <property type="evidence" value="ECO:0007669"/>
    <property type="project" value="TreeGrafter"/>
</dbReference>
<feature type="domain" description="C2H2-type" evidence="9">
    <location>
        <begin position="258"/>
        <end position="285"/>
    </location>
</feature>
<keyword evidence="5" id="KW-0862">Zinc</keyword>
<proteinExistence type="predicted"/>
<evidence type="ECO:0000256" key="7">
    <source>
        <dbReference type="PROSITE-ProRule" id="PRU00042"/>
    </source>
</evidence>
<keyword evidence="4 7" id="KW-0863">Zinc-finger</keyword>
<dbReference type="SMART" id="SM00355">
    <property type="entry name" value="ZnF_C2H2"/>
    <property type="match status" value="4"/>
</dbReference>
<feature type="domain" description="C2H2-type" evidence="9">
    <location>
        <begin position="230"/>
        <end position="257"/>
    </location>
</feature>